<proteinExistence type="predicted"/>
<evidence type="ECO:0000313" key="3">
    <source>
        <dbReference type="EMBL" id="ELY33786.1"/>
    </source>
</evidence>
<dbReference type="RefSeq" id="WP_004213517.1">
    <property type="nucleotide sequence ID" value="NC_013922.1"/>
</dbReference>
<reference evidence="2" key="4">
    <citation type="submission" date="2016-09" db="EMBL/GenBank/DDBJ databases">
        <authorList>
            <person name="Pfeiffer F."/>
        </authorList>
    </citation>
    <scope>NUCLEOTIDE SEQUENCE</scope>
    <source>
        <strain evidence="2">ATCC 43099</strain>
    </source>
</reference>
<dbReference type="HOGENOM" id="CLU_1227685_0_0_2"/>
<dbReference type="Pfam" id="PF13649">
    <property type="entry name" value="Methyltransf_25"/>
    <property type="match status" value="1"/>
</dbReference>
<evidence type="ECO:0000259" key="1">
    <source>
        <dbReference type="Pfam" id="PF13649"/>
    </source>
</evidence>
<dbReference type="PANTHER" id="PTHR43591:SF24">
    <property type="entry name" value="2-METHOXY-6-POLYPRENYL-1,4-BENZOQUINOL METHYLASE, MITOCHONDRIAL"/>
    <property type="match status" value="1"/>
</dbReference>
<dbReference type="EMBL" id="AOHS01000008">
    <property type="protein sequence ID" value="ELY33786.1"/>
    <property type="molecule type" value="Genomic_DNA"/>
</dbReference>
<evidence type="ECO:0000313" key="2">
    <source>
        <dbReference type="EMBL" id="ADD03731.1"/>
    </source>
</evidence>
<reference evidence="2 4" key="2">
    <citation type="journal article" date="2012" name="BMC Genomics">
        <title>A comparative genomics perspective on the genetic content of the alkaliphilic haloarchaeon Natrialba magadii ATCC 43099T.</title>
        <authorList>
            <person name="Siddaramappa S."/>
            <person name="Challacombe J.F."/>
            <person name="Decastro R.E."/>
            <person name="Pfeiffer F."/>
            <person name="Sastre D.E."/>
            <person name="Gimenez M.I."/>
            <person name="Paggi R.A."/>
            <person name="Detter J.C."/>
            <person name="Davenport K.W."/>
            <person name="Goodwin L.A."/>
            <person name="Kyrpides N."/>
            <person name="Tapia R."/>
            <person name="Pitluck S."/>
            <person name="Lucas S."/>
            <person name="Woyke T."/>
            <person name="Maupin-Furlow J.A."/>
        </authorList>
    </citation>
    <scope>NUCLEOTIDE SEQUENCE [LARGE SCALE GENOMIC DNA]</scope>
    <source>
        <strain evidence="2">ATCC 43099</strain>
        <strain evidence="4">ATCC 43099 / DSM 3394 / CCM 3739 / CIP 104546 / IAM 13178 / JCM 8861 / NBRC 102185 / NCIMB 2190 / MS3</strain>
    </source>
</reference>
<dbReference type="Proteomes" id="UP000011543">
    <property type="component" value="Unassembled WGS sequence"/>
</dbReference>
<dbReference type="Gene3D" id="3.40.50.150">
    <property type="entry name" value="Vaccinia Virus protein VP39"/>
    <property type="match status" value="1"/>
</dbReference>
<keyword evidence="4" id="KW-1185">Reference proteome</keyword>
<dbReference type="STRING" id="547559.Nmag_0134"/>
<keyword evidence="2" id="KW-0489">Methyltransferase</keyword>
<dbReference type="PaxDb" id="547559-Nmag_0134"/>
<keyword evidence="2" id="KW-0808">Transferase</keyword>
<dbReference type="GeneID" id="8822953"/>
<sequence length="225" mass="25585">MEDENGFEYSSEMKEYYKSDNVATKYHEAFSDDGSWRHKLIAKRERNAIETLLRKVPHETVLDIPTGTGKLAPVFADAGSDVLACDISENMLQIAETEYERAGISDARFQVCDAEEITETIDESFDVAVSLRLLHRVPTEVKRNILTELGRVADYVIASTAIETQFHSFRRDVRQSVLGGDERDHCYESPETTQEIFSDGFEIISSKRVLPVLSQERVYLLQPVE</sequence>
<reference evidence="4" key="1">
    <citation type="submission" date="2010-02" db="EMBL/GenBank/DDBJ databases">
        <title>Complete sequence of chromosome of Natrialba magadii ATCC 43099.</title>
        <authorList>
            <consortium name="US DOE Joint Genome Institute"/>
            <person name="Lucas S."/>
            <person name="Copeland A."/>
            <person name="Lapidus A."/>
            <person name="Cheng J.-F."/>
            <person name="Bruce D."/>
            <person name="Goodwin L."/>
            <person name="Pitluck S."/>
            <person name="Davenport K."/>
            <person name="Saunders E."/>
            <person name="Detter J.C."/>
            <person name="Han C."/>
            <person name="Tapia R."/>
            <person name="Land M."/>
            <person name="Hauser L."/>
            <person name="Kyrpides N."/>
            <person name="Mikhailova N."/>
            <person name="De Castro R.E."/>
            <person name="Maupin-Furlow J.A."/>
            <person name="Woyke T."/>
        </authorList>
    </citation>
    <scope>NUCLEOTIDE SEQUENCE [LARGE SCALE GENOMIC DNA]</scope>
    <source>
        <strain evidence="4">ATCC 43099 / DSM 3394 / CCM 3739 / CIP 104546 / IAM 13178 / JCM 8861 / NBRC 102185 / NCIMB 2190 / MS3</strain>
    </source>
</reference>
<dbReference type="EC" id="2.1.1.-" evidence="2"/>
<feature type="domain" description="Methyltransferase" evidence="1">
    <location>
        <begin position="61"/>
        <end position="152"/>
    </location>
</feature>
<dbReference type="Proteomes" id="UP000001879">
    <property type="component" value="Chromosome"/>
</dbReference>
<dbReference type="OrthoDB" id="147504at2157"/>
<accession>D3SWD9</accession>
<name>D3SWD9_NATMM</name>
<evidence type="ECO:0000313" key="4">
    <source>
        <dbReference type="Proteomes" id="UP000001879"/>
    </source>
</evidence>
<dbReference type="EMBL" id="CP001932">
    <property type="protein sequence ID" value="ADD03731.1"/>
    <property type="molecule type" value="Genomic_DNA"/>
</dbReference>
<dbReference type="GO" id="GO:0032259">
    <property type="term" value="P:methylation"/>
    <property type="evidence" value="ECO:0007669"/>
    <property type="project" value="UniProtKB-KW"/>
</dbReference>
<dbReference type="PANTHER" id="PTHR43591">
    <property type="entry name" value="METHYLTRANSFERASE"/>
    <property type="match status" value="1"/>
</dbReference>
<gene>
    <name evidence="2" type="ordered locus">Nmag_0134</name>
    <name evidence="3" type="ORF">C500_01133</name>
</gene>
<dbReference type="GO" id="GO:0008168">
    <property type="term" value="F:methyltransferase activity"/>
    <property type="evidence" value="ECO:0007669"/>
    <property type="project" value="UniProtKB-KW"/>
</dbReference>
<dbReference type="KEGG" id="nmg:Nmag_0134"/>
<dbReference type="InterPro" id="IPR041698">
    <property type="entry name" value="Methyltransf_25"/>
</dbReference>
<dbReference type="AlphaFoldDB" id="D3SWD9"/>
<evidence type="ECO:0000313" key="5">
    <source>
        <dbReference type="Proteomes" id="UP000011543"/>
    </source>
</evidence>
<dbReference type="CDD" id="cd02440">
    <property type="entry name" value="AdoMet_MTases"/>
    <property type="match status" value="1"/>
</dbReference>
<dbReference type="InterPro" id="IPR029063">
    <property type="entry name" value="SAM-dependent_MTases_sf"/>
</dbReference>
<reference evidence="3 5" key="3">
    <citation type="journal article" date="2014" name="PLoS Genet.">
        <title>Phylogenetically driven sequencing of extremely halophilic archaea reveals strategies for static and dynamic osmo-response.</title>
        <authorList>
            <person name="Becker E.A."/>
            <person name="Seitzer P.M."/>
            <person name="Tritt A."/>
            <person name="Larsen D."/>
            <person name="Krusor M."/>
            <person name="Yao A.I."/>
            <person name="Wu D."/>
            <person name="Madern D."/>
            <person name="Eisen J.A."/>
            <person name="Darling A.E."/>
            <person name="Facciotti M.T."/>
        </authorList>
    </citation>
    <scope>NUCLEOTIDE SEQUENCE [LARGE SCALE GENOMIC DNA]</scope>
    <source>
        <strain evidence="5">ATCC 43099 / DSM 3394 / CCM 3739 / CIP 104546 / IAM 13178 / JCM 8861 / NBRC 102185 / NCIMB 2190 / MS3</strain>
        <strain evidence="3">MS-3</strain>
    </source>
</reference>
<dbReference type="eggNOG" id="arCOG01794">
    <property type="taxonomic scope" value="Archaea"/>
</dbReference>
<dbReference type="SUPFAM" id="SSF53335">
    <property type="entry name" value="S-adenosyl-L-methionine-dependent methyltransferases"/>
    <property type="match status" value="1"/>
</dbReference>
<organism evidence="2 4">
    <name type="scientific">Natrialba magadii (strain ATCC 43099 / DSM 3394 / CCM 3739 / CIP 104546 / IAM 13178 / JCM 8861 / NBRC 102185 / NCIMB 2190 / MS3)</name>
    <name type="common">Natronobacterium magadii</name>
    <dbReference type="NCBI Taxonomy" id="547559"/>
    <lineage>
        <taxon>Archaea</taxon>
        <taxon>Methanobacteriati</taxon>
        <taxon>Methanobacteriota</taxon>
        <taxon>Stenosarchaea group</taxon>
        <taxon>Halobacteria</taxon>
        <taxon>Halobacteriales</taxon>
        <taxon>Natrialbaceae</taxon>
        <taxon>Natrialba</taxon>
    </lineage>
</organism>
<protein>
    <submittedName>
        <fullName evidence="2">S-adenosylmethionine-dependent methyltransferase</fullName>
        <ecNumber evidence="2">2.1.1.-</ecNumber>
    </submittedName>
    <submittedName>
        <fullName evidence="3">Type 11 methyltransferase</fullName>
    </submittedName>
</protein>